<dbReference type="OrthoDB" id="2736366at2"/>
<evidence type="ECO:0000313" key="2">
    <source>
        <dbReference type="EMBL" id="CEG23682.1"/>
    </source>
</evidence>
<evidence type="ECO:0000256" key="1">
    <source>
        <dbReference type="SAM" id="Phobius"/>
    </source>
</evidence>
<accession>A0A098EPG5</accession>
<keyword evidence="1" id="KW-1133">Transmembrane helix</keyword>
<sequence length="81" mass="8922">MNQEPFDKDPLLQAKLQEDLVEVPDFPMKASRWNRLLHYLGSPAQDPFEPLVATKSGIISLKVLPAAGGAALVAAQFLFFL</sequence>
<dbReference type="RefSeq" id="WP_052652566.1">
    <property type="nucleotide sequence ID" value="NZ_CCXS01000001.1"/>
</dbReference>
<feature type="transmembrane region" description="Helical" evidence="1">
    <location>
        <begin position="58"/>
        <end position="80"/>
    </location>
</feature>
<organism evidence="2 3">
    <name type="scientific">Planococcus massiliensis</name>
    <dbReference type="NCBI Taxonomy" id="1499687"/>
    <lineage>
        <taxon>Bacteria</taxon>
        <taxon>Bacillati</taxon>
        <taxon>Bacillota</taxon>
        <taxon>Bacilli</taxon>
        <taxon>Bacillales</taxon>
        <taxon>Caryophanaceae</taxon>
        <taxon>Planococcus</taxon>
    </lineage>
</organism>
<protein>
    <submittedName>
        <fullName evidence="2">Uncharacterized protein</fullName>
    </submittedName>
</protein>
<dbReference type="EMBL" id="CCXS01000001">
    <property type="protein sequence ID" value="CEG23682.1"/>
    <property type="molecule type" value="Genomic_DNA"/>
</dbReference>
<keyword evidence="1" id="KW-0812">Transmembrane</keyword>
<keyword evidence="3" id="KW-1185">Reference proteome</keyword>
<dbReference type="STRING" id="1499687.BN1080_02686"/>
<dbReference type="AlphaFoldDB" id="A0A098EPG5"/>
<gene>
    <name evidence="2" type="ORF">BN1080_02686</name>
</gene>
<dbReference type="Proteomes" id="UP000043699">
    <property type="component" value="Unassembled WGS sequence"/>
</dbReference>
<evidence type="ECO:0000313" key="3">
    <source>
        <dbReference type="Proteomes" id="UP000043699"/>
    </source>
</evidence>
<proteinExistence type="predicted"/>
<keyword evidence="1" id="KW-0472">Membrane</keyword>
<reference evidence="2 3" key="1">
    <citation type="submission" date="2014-09" db="EMBL/GenBank/DDBJ databases">
        <authorList>
            <person name="Urmite Genomes Urmite Genomes"/>
        </authorList>
    </citation>
    <scope>NUCLEOTIDE SEQUENCE [LARGE SCALE GENOMIC DNA]</scope>
    <source>
        <strain evidence="2 3">ES2</strain>
    </source>
</reference>
<name>A0A098EPG5_9BACL</name>